<reference evidence="5" key="2">
    <citation type="submission" date="2025-08" db="UniProtKB">
        <authorList>
            <consortium name="RefSeq"/>
        </authorList>
    </citation>
    <scope>IDENTIFICATION</scope>
</reference>
<accession>A0ABM1VH97</accession>
<dbReference type="Pfam" id="PF01048">
    <property type="entry name" value="PNP_UDP_1"/>
    <property type="match status" value="2"/>
</dbReference>
<keyword evidence="1" id="KW-0472">Membrane</keyword>
<evidence type="ECO:0000259" key="3">
    <source>
        <dbReference type="Pfam" id="PF01048"/>
    </source>
</evidence>
<feature type="chain" id="PRO_5047236765" evidence="2">
    <location>
        <begin position="27"/>
        <end position="716"/>
    </location>
</feature>
<evidence type="ECO:0000313" key="4">
    <source>
        <dbReference type="Proteomes" id="UP000694930"/>
    </source>
</evidence>
<dbReference type="RefSeq" id="XP_027775115.1">
    <property type="nucleotide sequence ID" value="XM_027919314.1"/>
</dbReference>
<feature type="transmembrane region" description="Helical" evidence="1">
    <location>
        <begin position="368"/>
        <end position="386"/>
    </location>
</feature>
<dbReference type="PANTHER" id="PTHR21234">
    <property type="entry name" value="PURINE NUCLEOSIDE PHOSPHORYLASE"/>
    <property type="match status" value="1"/>
</dbReference>
<dbReference type="PANTHER" id="PTHR21234:SF19">
    <property type="entry name" value="BARK STORAGE PROTEIN B-LIKE"/>
    <property type="match status" value="1"/>
</dbReference>
<protein>
    <submittedName>
        <fullName evidence="5">Uncharacterized protein LOC107027784</fullName>
    </submittedName>
</protein>
<organism evidence="4 5">
    <name type="scientific">Solanum pennellii</name>
    <name type="common">Tomato</name>
    <name type="synonym">Lycopersicon pennellii</name>
    <dbReference type="NCBI Taxonomy" id="28526"/>
    <lineage>
        <taxon>Eukaryota</taxon>
        <taxon>Viridiplantae</taxon>
        <taxon>Streptophyta</taxon>
        <taxon>Embryophyta</taxon>
        <taxon>Tracheophyta</taxon>
        <taxon>Spermatophyta</taxon>
        <taxon>Magnoliopsida</taxon>
        <taxon>eudicotyledons</taxon>
        <taxon>Gunneridae</taxon>
        <taxon>Pentapetalae</taxon>
        <taxon>asterids</taxon>
        <taxon>lamiids</taxon>
        <taxon>Solanales</taxon>
        <taxon>Solanaceae</taxon>
        <taxon>Solanoideae</taxon>
        <taxon>Solaneae</taxon>
        <taxon>Solanum</taxon>
        <taxon>Solanum subgen. Lycopersicon</taxon>
    </lineage>
</organism>
<keyword evidence="4" id="KW-1185">Reference proteome</keyword>
<feature type="signal peptide" evidence="2">
    <location>
        <begin position="1"/>
        <end position="26"/>
    </location>
</feature>
<dbReference type="GeneID" id="107027784"/>
<evidence type="ECO:0000313" key="5">
    <source>
        <dbReference type="RefSeq" id="XP_027775115.1"/>
    </source>
</evidence>
<gene>
    <name evidence="5" type="primary">LOC107027784</name>
</gene>
<dbReference type="CDD" id="cd09008">
    <property type="entry name" value="MTAN"/>
    <property type="match status" value="2"/>
</dbReference>
<dbReference type="Gene3D" id="3.40.50.1580">
    <property type="entry name" value="Nucleoside phosphorylase domain"/>
    <property type="match status" value="2"/>
</dbReference>
<evidence type="ECO:0000256" key="1">
    <source>
        <dbReference type="SAM" id="Phobius"/>
    </source>
</evidence>
<feature type="domain" description="Nucleoside phosphorylase" evidence="3">
    <location>
        <begin position="48"/>
        <end position="342"/>
    </location>
</feature>
<proteinExistence type="predicted"/>
<dbReference type="Proteomes" id="UP000694930">
    <property type="component" value="Chromosome 8"/>
</dbReference>
<dbReference type="InterPro" id="IPR000845">
    <property type="entry name" value="Nucleoside_phosphorylase_d"/>
</dbReference>
<dbReference type="InterPro" id="IPR035994">
    <property type="entry name" value="Nucleoside_phosphorylase_sf"/>
</dbReference>
<feature type="domain" description="Nucleoside phosphorylase" evidence="3">
    <location>
        <begin position="412"/>
        <end position="704"/>
    </location>
</feature>
<dbReference type="SUPFAM" id="SSF53167">
    <property type="entry name" value="Purine and uridine phosphorylases"/>
    <property type="match status" value="2"/>
</dbReference>
<sequence length="716" mass="79367">MAISKLFLSFVLASIVLIITLEEANGAISGKTRKLIDMANKKGPYLGLVIPNLFEMNPLLQHPSYKSSDLTIDYAGRRFRFGYIDNQPVVLVMTGLAMLNAGITTQLLLALFNVKGVVHYGIAGNANPSLNIGDVAIPQYWAHTALWNWQRYGDGPENELPLEVNGDYTRDIGYLKIAEYTVNVTNCNSHNNLLNNVWYQPEEVFPVFGTPEDRQHIFWVPVDPRYYAIAKKLEGLKLVGCLNATTCLSHPPKVTRVARGTSASIYLDNAAYRSFMYNKFDVSPVEMESAAVALICYQQKVPYIVIRALSDMAGGGTSQSNEASTFITLAATNSVEVTVQFINQLSTKKLYQDATLFSLKPMAISSKIFLSFVLAFIVLIITLEEANGAISGKTRKLIDMANKKGPYLGLVIPNLFEMNPLLQHPSYKPSDLTIDYAGRRFRFGHIDNQPVVLVMTGLAMLNAGITTQLLLALFDVKGVVHYGIAGNANPSLNIGDVAIPQYWAHTALWNWQRYGDGPENELPLEVNGDYTRDIGYLKIAEYTVNVTNCNSHNNLLNNVWYQPEEVFPVFGTPEDRQHIFWVPVDPRYYAIAKKLEGLKLVGCLNATTCLSHPPKVTRVARGTSASIYLDNAAYRSFMYNKFDVSPVEMESAAVALICYQQKVPYIVIRALSDMAGGGTSQSNEASTFITLAATNSVEVTVQFINQLSTKKLYQDA</sequence>
<reference evidence="4" key="1">
    <citation type="journal article" date="2014" name="Nat. Genet.">
        <title>The genome of the stress-tolerant wild tomato species Solanum pennellii.</title>
        <authorList>
            <person name="Bolger A."/>
            <person name="Scossa F."/>
            <person name="Bolger M.E."/>
            <person name="Lanz C."/>
            <person name="Maumus F."/>
            <person name="Tohge T."/>
            <person name="Quesneville H."/>
            <person name="Alseekh S."/>
            <person name="Sorensen I."/>
            <person name="Lichtenstein G."/>
            <person name="Fich E.A."/>
            <person name="Conte M."/>
            <person name="Keller H."/>
            <person name="Schneeberger K."/>
            <person name="Schwacke R."/>
            <person name="Ofner I."/>
            <person name="Vrebalov J."/>
            <person name="Xu Y."/>
            <person name="Osorio S."/>
            <person name="Aflitos S.A."/>
            <person name="Schijlen E."/>
            <person name="Jimenez-Gomez J.M."/>
            <person name="Ryngajllo M."/>
            <person name="Kimura S."/>
            <person name="Kumar R."/>
            <person name="Koenig D."/>
            <person name="Headland L.R."/>
            <person name="Maloof J.N."/>
            <person name="Sinha N."/>
            <person name="van Ham R.C."/>
            <person name="Lankhorst R.K."/>
            <person name="Mao L."/>
            <person name="Vogel A."/>
            <person name="Arsova B."/>
            <person name="Panstruga R."/>
            <person name="Fei Z."/>
            <person name="Rose J.K."/>
            <person name="Zamir D."/>
            <person name="Carrari F."/>
            <person name="Giovannoni J.J."/>
            <person name="Weigel D."/>
            <person name="Usadel B."/>
            <person name="Fernie A.R."/>
        </authorList>
    </citation>
    <scope>NUCLEOTIDE SEQUENCE [LARGE SCALE GENOMIC DNA]</scope>
    <source>
        <strain evidence="4">cv. LA0716</strain>
    </source>
</reference>
<keyword evidence="2" id="KW-0732">Signal</keyword>
<keyword evidence="1" id="KW-1133">Transmembrane helix</keyword>
<feature type="transmembrane region" description="Helical" evidence="1">
    <location>
        <begin position="451"/>
        <end position="474"/>
    </location>
</feature>
<name>A0ABM1VH97_SOLPN</name>
<keyword evidence="1" id="KW-0812">Transmembrane</keyword>
<evidence type="ECO:0000256" key="2">
    <source>
        <dbReference type="SAM" id="SignalP"/>
    </source>
</evidence>